<comment type="caution">
    <text evidence="1">The sequence shown here is derived from an EMBL/GenBank/DDBJ whole genome shotgun (WGS) entry which is preliminary data.</text>
</comment>
<dbReference type="Proteomes" id="UP000011543">
    <property type="component" value="Unassembled WGS sequence"/>
</dbReference>
<organism evidence="1 2">
    <name type="scientific">Natrialba magadii (strain ATCC 43099 / DSM 3394 / CCM 3739 / CIP 104546 / IAM 13178 / JCM 8861 / NBRC 102185 / NCIMB 2190 / MS3)</name>
    <name type="common">Natronobacterium magadii</name>
    <dbReference type="NCBI Taxonomy" id="547559"/>
    <lineage>
        <taxon>Archaea</taxon>
        <taxon>Methanobacteriati</taxon>
        <taxon>Methanobacteriota</taxon>
        <taxon>Stenosarchaea group</taxon>
        <taxon>Halobacteria</taxon>
        <taxon>Halobacteriales</taxon>
        <taxon>Natrialbaceae</taxon>
        <taxon>Natrialba</taxon>
    </lineage>
</organism>
<dbReference type="EMBL" id="AOHS01000051">
    <property type="protein sequence ID" value="ELY26548.1"/>
    <property type="molecule type" value="Genomic_DNA"/>
</dbReference>
<gene>
    <name evidence="1" type="ORF">C500_15335</name>
</gene>
<dbReference type="AlphaFoldDB" id="L9UQW9"/>
<reference evidence="1 2" key="1">
    <citation type="journal article" date="2014" name="PLoS Genet.">
        <title>Phylogenetically driven sequencing of extremely halophilic archaea reveals strategies for static and dynamic osmo-response.</title>
        <authorList>
            <person name="Becker E.A."/>
            <person name="Seitzer P.M."/>
            <person name="Tritt A."/>
            <person name="Larsen D."/>
            <person name="Krusor M."/>
            <person name="Yao A.I."/>
            <person name="Wu D."/>
            <person name="Madern D."/>
            <person name="Eisen J.A."/>
            <person name="Darling A.E."/>
            <person name="Facciotti M.T."/>
        </authorList>
    </citation>
    <scope>NUCLEOTIDE SEQUENCE [LARGE SCALE GENOMIC DNA]</scope>
    <source>
        <strain evidence="2">ATCC 43099 / DSM 3394 / CCM 3739 / CIP 104546 / IAM 13178 / JCM 8861 / NBRC 102185 / NCIMB 2190 / MS3</strain>
    </source>
</reference>
<evidence type="ECO:0000313" key="2">
    <source>
        <dbReference type="Proteomes" id="UP000011543"/>
    </source>
</evidence>
<name>L9UQW9_NATMM</name>
<protein>
    <submittedName>
        <fullName evidence="1">Uncharacterized protein</fullName>
    </submittedName>
</protein>
<proteinExistence type="predicted"/>
<sequence>MIGFDFTECLVNDELAGVVNVIGVINDSRFNVAPIPTDSVEPIGFVADAAGLNTARLQVDPTPRMDV</sequence>
<accession>L9UQW9</accession>
<evidence type="ECO:0000313" key="1">
    <source>
        <dbReference type="EMBL" id="ELY26548.1"/>
    </source>
</evidence>